<dbReference type="Gene3D" id="3.30.470.20">
    <property type="entry name" value="ATP-grasp fold, B domain"/>
    <property type="match status" value="1"/>
</dbReference>
<comment type="pathway">
    <text evidence="8 9">Purine metabolism; IMP biosynthesis via de novo pathway; 5-amino-1-(5-phospho-D-ribosyl)imidazole-4-carboxylate from 5-amino-1-(5-phospho-D-ribosyl)imidazole (N5-CAIR route): step 1/2.</text>
</comment>
<name>A0A1E5GZ21_9ENTE</name>
<dbReference type="InterPro" id="IPR054350">
    <property type="entry name" value="PurT/PurK_preATP-grasp"/>
</dbReference>
<accession>A0A1E5GZ21</accession>
<dbReference type="Gene3D" id="3.40.50.20">
    <property type="match status" value="1"/>
</dbReference>
<gene>
    <name evidence="8 9" type="primary">purK</name>
    <name evidence="11" type="ORF">BCR25_17145</name>
</gene>
<evidence type="ECO:0000256" key="5">
    <source>
        <dbReference type="ARBA" id="ARBA00022755"/>
    </source>
</evidence>
<proteinExistence type="inferred from homology"/>
<dbReference type="OrthoDB" id="9804625at2"/>
<feature type="binding site" evidence="8">
    <location>
        <begin position="184"/>
        <end position="187"/>
    </location>
    <ligand>
        <name>ATP</name>
        <dbReference type="ChEBI" id="CHEBI:30616"/>
    </ligand>
</feature>
<dbReference type="InterPro" id="IPR011054">
    <property type="entry name" value="Rudment_hybrid_motif"/>
</dbReference>
<comment type="cofactor">
    <cofactor evidence="1">
        <name>Mn(2+)</name>
        <dbReference type="ChEBI" id="CHEBI:29035"/>
    </cofactor>
</comment>
<protein>
    <recommendedName>
        <fullName evidence="8 9">N5-carboxyaminoimidazole ribonucleotide synthase</fullName>
        <shortName evidence="8 9">N5-CAIR synthase</shortName>
        <ecNumber evidence="8 9">6.3.4.18</ecNumber>
    </recommendedName>
    <alternativeName>
        <fullName evidence="8 9">5-(carboxyamino)imidazole ribonucleotide synthetase</fullName>
    </alternativeName>
</protein>
<evidence type="ECO:0000313" key="11">
    <source>
        <dbReference type="EMBL" id="OEG17949.1"/>
    </source>
</evidence>
<keyword evidence="7" id="KW-0464">Manganese</keyword>
<evidence type="ECO:0000256" key="9">
    <source>
        <dbReference type="RuleBase" id="RU361200"/>
    </source>
</evidence>
<feature type="binding site" evidence="8">
    <location>
        <begin position="269"/>
        <end position="270"/>
    </location>
    <ligand>
        <name>ATP</name>
        <dbReference type="ChEBI" id="CHEBI:30616"/>
    </ligand>
</feature>
<dbReference type="InterPro" id="IPR016185">
    <property type="entry name" value="PreATP-grasp_dom_sf"/>
</dbReference>
<dbReference type="GO" id="GO:0005524">
    <property type="term" value="F:ATP binding"/>
    <property type="evidence" value="ECO:0007669"/>
    <property type="project" value="UniProtKB-UniRule"/>
</dbReference>
<dbReference type="EMBL" id="MIJY01000008">
    <property type="protein sequence ID" value="OEG17949.1"/>
    <property type="molecule type" value="Genomic_DNA"/>
</dbReference>
<comment type="similarity">
    <text evidence="8 9">Belongs to the PurK/PurT family.</text>
</comment>
<dbReference type="NCBIfam" id="NF004675">
    <property type="entry name" value="PRK06019.1-1"/>
    <property type="match status" value="1"/>
</dbReference>
<evidence type="ECO:0000256" key="1">
    <source>
        <dbReference type="ARBA" id="ARBA00001936"/>
    </source>
</evidence>
<dbReference type="AlphaFoldDB" id="A0A1E5GZ21"/>
<dbReference type="InterPro" id="IPR040686">
    <property type="entry name" value="PurK_C"/>
</dbReference>
<dbReference type="SUPFAM" id="SSF51246">
    <property type="entry name" value="Rudiment single hybrid motif"/>
    <property type="match status" value="1"/>
</dbReference>
<dbReference type="Gene3D" id="3.30.1490.20">
    <property type="entry name" value="ATP-grasp fold, A domain"/>
    <property type="match status" value="1"/>
</dbReference>
<dbReference type="GO" id="GO:0046872">
    <property type="term" value="F:metal ion binding"/>
    <property type="evidence" value="ECO:0007669"/>
    <property type="project" value="InterPro"/>
</dbReference>
<dbReference type="Pfam" id="PF22660">
    <property type="entry name" value="RS_preATP-grasp-like"/>
    <property type="match status" value="1"/>
</dbReference>
<organism evidence="11 12">
    <name type="scientific">Enterococcus termitis</name>
    <dbReference type="NCBI Taxonomy" id="332950"/>
    <lineage>
        <taxon>Bacteria</taxon>
        <taxon>Bacillati</taxon>
        <taxon>Bacillota</taxon>
        <taxon>Bacilli</taxon>
        <taxon>Lactobacillales</taxon>
        <taxon>Enterococcaceae</taxon>
        <taxon>Enterococcus</taxon>
    </lineage>
</organism>
<dbReference type="Proteomes" id="UP000095094">
    <property type="component" value="Unassembled WGS sequence"/>
</dbReference>
<dbReference type="NCBIfam" id="NF004679">
    <property type="entry name" value="PRK06019.1-5"/>
    <property type="match status" value="1"/>
</dbReference>
<evidence type="ECO:0000256" key="8">
    <source>
        <dbReference type="HAMAP-Rule" id="MF_01928"/>
    </source>
</evidence>
<dbReference type="GO" id="GO:0004638">
    <property type="term" value="F:phosphoribosylaminoimidazole carboxylase activity"/>
    <property type="evidence" value="ECO:0007669"/>
    <property type="project" value="InterPro"/>
</dbReference>
<dbReference type="NCBIfam" id="TIGR01161">
    <property type="entry name" value="purK"/>
    <property type="match status" value="1"/>
</dbReference>
<evidence type="ECO:0000256" key="4">
    <source>
        <dbReference type="ARBA" id="ARBA00022741"/>
    </source>
</evidence>
<feature type="binding site" evidence="8">
    <location>
        <position position="192"/>
    </location>
    <ligand>
        <name>ATP</name>
        <dbReference type="ChEBI" id="CHEBI:30616"/>
    </ligand>
</feature>
<dbReference type="InterPro" id="IPR003135">
    <property type="entry name" value="ATP-grasp_carboxylate-amine"/>
</dbReference>
<dbReference type="PANTHER" id="PTHR11609:SF5">
    <property type="entry name" value="PHOSPHORIBOSYLAMINOIMIDAZOLE CARBOXYLASE"/>
    <property type="match status" value="1"/>
</dbReference>
<keyword evidence="3 8" id="KW-0436">Ligase</keyword>
<dbReference type="PANTHER" id="PTHR11609">
    <property type="entry name" value="PURINE BIOSYNTHESIS PROTEIN 6/7, PUR6/7"/>
    <property type="match status" value="1"/>
</dbReference>
<dbReference type="Pfam" id="PF17769">
    <property type="entry name" value="PurK_C"/>
    <property type="match status" value="1"/>
</dbReference>
<dbReference type="FunFam" id="3.40.50.20:FF:000016">
    <property type="entry name" value="N5-carboxyaminoimidazole ribonucleotide synthase"/>
    <property type="match status" value="1"/>
</dbReference>
<keyword evidence="12" id="KW-1185">Reference proteome</keyword>
<evidence type="ECO:0000256" key="3">
    <source>
        <dbReference type="ARBA" id="ARBA00022598"/>
    </source>
</evidence>
<evidence type="ECO:0000256" key="6">
    <source>
        <dbReference type="ARBA" id="ARBA00022840"/>
    </source>
</evidence>
<keyword evidence="6 8" id="KW-0067">ATP-binding</keyword>
<dbReference type="GO" id="GO:0034028">
    <property type="term" value="F:5-(carboxyamino)imidazole ribonucleotide synthase activity"/>
    <property type="evidence" value="ECO:0007669"/>
    <property type="project" value="UniProtKB-UniRule"/>
</dbReference>
<feature type="domain" description="ATP-grasp" evidence="10">
    <location>
        <begin position="113"/>
        <end position="299"/>
    </location>
</feature>
<dbReference type="PROSITE" id="PS50975">
    <property type="entry name" value="ATP_GRASP"/>
    <property type="match status" value="1"/>
</dbReference>
<dbReference type="SUPFAM" id="SSF52440">
    <property type="entry name" value="PreATP-grasp domain"/>
    <property type="match status" value="1"/>
</dbReference>
<dbReference type="EC" id="6.3.4.18" evidence="8 9"/>
<keyword evidence="4 8" id="KW-0547">Nucleotide-binding</keyword>
<evidence type="ECO:0000256" key="7">
    <source>
        <dbReference type="ARBA" id="ARBA00023211"/>
    </source>
</evidence>
<comment type="function">
    <text evidence="9">Catalyzes the ATP-dependent conversion of 5-aminoimidazole ribonucleotide (AIR) and HCO(3)- to N5-carboxyaminoimidazole ribonucleotide (N5-CAIR).</text>
</comment>
<dbReference type="FunFam" id="3.30.1490.20:FF:000015">
    <property type="entry name" value="N5-carboxyaminoimidazole ribonucleotide synthase"/>
    <property type="match status" value="1"/>
</dbReference>
<dbReference type="GO" id="GO:0006189">
    <property type="term" value="P:'de novo' IMP biosynthetic process"/>
    <property type="evidence" value="ECO:0007669"/>
    <property type="project" value="UniProtKB-UniRule"/>
</dbReference>
<reference evidence="12" key="1">
    <citation type="submission" date="2016-09" db="EMBL/GenBank/DDBJ databases">
        <authorList>
            <person name="Gulvik C.A."/>
        </authorList>
    </citation>
    <scope>NUCLEOTIDE SEQUENCE [LARGE SCALE GENOMIC DNA]</scope>
    <source>
        <strain evidence="12">LMG 8895</strain>
    </source>
</reference>
<comment type="function">
    <text evidence="8">Catalyzes the ATP-dependent conversion of 5-aminoimidazole ribonucleotide (AIR) and HCO(3)(-) to N5-carboxyaminoimidazole ribonucleotide (N5-CAIR).</text>
</comment>
<comment type="catalytic activity">
    <reaction evidence="8 9">
        <text>5-amino-1-(5-phospho-beta-D-ribosyl)imidazole + hydrogencarbonate + ATP = 5-carboxyamino-1-(5-phospho-D-ribosyl)imidazole + ADP + phosphate + 2 H(+)</text>
        <dbReference type="Rhea" id="RHEA:19317"/>
        <dbReference type="ChEBI" id="CHEBI:15378"/>
        <dbReference type="ChEBI" id="CHEBI:17544"/>
        <dbReference type="ChEBI" id="CHEBI:30616"/>
        <dbReference type="ChEBI" id="CHEBI:43474"/>
        <dbReference type="ChEBI" id="CHEBI:58730"/>
        <dbReference type="ChEBI" id="CHEBI:137981"/>
        <dbReference type="ChEBI" id="CHEBI:456216"/>
        <dbReference type="EC" id="6.3.4.18"/>
    </reaction>
</comment>
<dbReference type="InterPro" id="IPR013815">
    <property type="entry name" value="ATP_grasp_subdomain_1"/>
</dbReference>
<feature type="binding site" evidence="8">
    <location>
        <begin position="154"/>
        <end position="160"/>
    </location>
    <ligand>
        <name>ATP</name>
        <dbReference type="ChEBI" id="CHEBI:30616"/>
    </ligand>
</feature>
<dbReference type="InterPro" id="IPR005875">
    <property type="entry name" value="PurK"/>
</dbReference>
<dbReference type="GO" id="GO:0005829">
    <property type="term" value="C:cytosol"/>
    <property type="evidence" value="ECO:0007669"/>
    <property type="project" value="TreeGrafter"/>
</dbReference>
<feature type="binding site" evidence="8">
    <location>
        <position position="149"/>
    </location>
    <ligand>
        <name>ATP</name>
        <dbReference type="ChEBI" id="CHEBI:30616"/>
    </ligand>
</feature>
<sequence length="375" mass="41435">MNLNKPLLPGQMIGIVGGGQLGRMMALSAREMGFRVGVLDPTVDCPAAQVADWHLLAEYDDLEALKELATRSQVLTYEFENVDVETLMQVQDLVEIPQGTDLLAITQDRLLEKSFLEENNIVIAPYATIVSPTDIQDAIDGIGYPCVLKTTRGGYDGKGQFVLYSTSDVAASMPLLREGTCVLEAWIPYEKEISVLVSGNGQGGYTVFPVVENIHRNNILHETIAPARVEEEVIAEAQRIALVIAESVDLAGTLAVEMFLTNDGGIYVNELAPRPHNSGHYSIEACSMSQFDAHIRGICGWPLAKVDLLSGAVMVNILGNEIYETMDIISEKPDWHFHYYGKAEAKKDRKMGHITILTEDTFETLEEIYQTNIWD</sequence>
<dbReference type="UniPathway" id="UPA00074">
    <property type="reaction ID" value="UER00942"/>
</dbReference>
<dbReference type="Pfam" id="PF02222">
    <property type="entry name" value="ATP-grasp"/>
    <property type="match status" value="1"/>
</dbReference>
<evidence type="ECO:0000259" key="10">
    <source>
        <dbReference type="PROSITE" id="PS50975"/>
    </source>
</evidence>
<dbReference type="InterPro" id="IPR011761">
    <property type="entry name" value="ATP-grasp"/>
</dbReference>
<keyword evidence="5 8" id="KW-0658">Purine biosynthesis</keyword>
<dbReference type="FunFam" id="3.30.470.20:FF:000029">
    <property type="entry name" value="N5-carboxyaminoimidazole ribonucleotide synthase"/>
    <property type="match status" value="1"/>
</dbReference>
<comment type="cofactor">
    <cofactor evidence="2">
        <name>Mg(2+)</name>
        <dbReference type="ChEBI" id="CHEBI:18420"/>
    </cofactor>
</comment>
<comment type="subunit">
    <text evidence="8 9">Homodimer.</text>
</comment>
<dbReference type="NCBIfam" id="NF004676">
    <property type="entry name" value="PRK06019.1-2"/>
    <property type="match status" value="1"/>
</dbReference>
<evidence type="ECO:0000256" key="2">
    <source>
        <dbReference type="ARBA" id="ARBA00001946"/>
    </source>
</evidence>
<feature type="binding site" evidence="8">
    <location>
        <position position="109"/>
    </location>
    <ligand>
        <name>ATP</name>
        <dbReference type="ChEBI" id="CHEBI:30616"/>
    </ligand>
</feature>
<dbReference type="HAMAP" id="MF_01928">
    <property type="entry name" value="PurK"/>
    <property type="match status" value="1"/>
</dbReference>
<dbReference type="SUPFAM" id="SSF56059">
    <property type="entry name" value="Glutathione synthetase ATP-binding domain-like"/>
    <property type="match status" value="1"/>
</dbReference>
<comment type="caution">
    <text evidence="11">The sequence shown here is derived from an EMBL/GenBank/DDBJ whole genome shotgun (WGS) entry which is preliminary data.</text>
</comment>
<feature type="binding site" evidence="8">
    <location>
        <position position="215"/>
    </location>
    <ligand>
        <name>ATP</name>
        <dbReference type="ChEBI" id="CHEBI:30616"/>
    </ligand>
</feature>
<evidence type="ECO:0000313" key="12">
    <source>
        <dbReference type="Proteomes" id="UP000095094"/>
    </source>
</evidence>